<dbReference type="EMBL" id="WLUB01000036">
    <property type="protein sequence ID" value="MTC35202.1"/>
    <property type="molecule type" value="Genomic_DNA"/>
</dbReference>
<evidence type="ECO:0000313" key="1">
    <source>
        <dbReference type="EMBL" id="MTC35202.1"/>
    </source>
</evidence>
<dbReference type="InterPro" id="IPR020518">
    <property type="entry name" value="Tscrpt_reg_PrtN"/>
</dbReference>
<accession>A0AAW9VC14</accession>
<organism evidence="1 2">
    <name type="scientific">Providencia alcalifaciens</name>
    <dbReference type="NCBI Taxonomy" id="126385"/>
    <lineage>
        <taxon>Bacteria</taxon>
        <taxon>Pseudomonadati</taxon>
        <taxon>Pseudomonadota</taxon>
        <taxon>Gammaproteobacteria</taxon>
        <taxon>Enterobacterales</taxon>
        <taxon>Morganellaceae</taxon>
        <taxon>Providencia</taxon>
    </lineage>
</organism>
<dbReference type="AlphaFoldDB" id="A0AAW9VC14"/>
<sequence>MKLNTAFLLMAEFETSQIPLASIAEKYLKMSLTTAERKANAGELPIPTYRLNDSQKSPRMIHVNDLAEYIDRQRNDAVAEFKRTR</sequence>
<protein>
    <submittedName>
        <fullName evidence="1">Pyocin activator protein PrtN</fullName>
    </submittedName>
</protein>
<name>A0AAW9VC14_9GAMM</name>
<dbReference type="Pfam" id="PF11112">
    <property type="entry name" value="PyocinActivator"/>
    <property type="match status" value="1"/>
</dbReference>
<proteinExistence type="predicted"/>
<gene>
    <name evidence="1" type="ORF">GKR67_11320</name>
</gene>
<comment type="caution">
    <text evidence="1">The sequence shown here is derived from an EMBL/GenBank/DDBJ whole genome shotgun (WGS) entry which is preliminary data.</text>
</comment>
<reference evidence="1 2" key="1">
    <citation type="submission" date="2019-10" db="EMBL/GenBank/DDBJ databases">
        <title>Comparative genomic analysis of Providencia.</title>
        <authorList>
            <person name="Yuan C."/>
            <person name="Wei Y."/>
            <person name="Yin Z."/>
        </authorList>
    </citation>
    <scope>NUCLEOTIDE SEQUENCE [LARGE SCALE GENOMIC DNA]</scope>
    <source>
        <strain evidence="2">wls1934</strain>
    </source>
</reference>
<dbReference type="Proteomes" id="UP000449944">
    <property type="component" value="Unassembled WGS sequence"/>
</dbReference>
<dbReference type="GO" id="GO:0006355">
    <property type="term" value="P:regulation of DNA-templated transcription"/>
    <property type="evidence" value="ECO:0007669"/>
    <property type="project" value="InterPro"/>
</dbReference>
<evidence type="ECO:0000313" key="2">
    <source>
        <dbReference type="Proteomes" id="UP000449944"/>
    </source>
</evidence>